<dbReference type="PANTHER" id="PTHR40080">
    <property type="entry name" value="LMO1763 PROTEIN"/>
    <property type="match status" value="1"/>
</dbReference>
<comment type="caution">
    <text evidence="2">The sequence shown here is derived from an EMBL/GenBank/DDBJ whole genome shotgun (WGS) entry which is preliminary data.</text>
</comment>
<evidence type="ECO:0000313" key="3">
    <source>
        <dbReference type="Proteomes" id="UP000449710"/>
    </source>
</evidence>
<dbReference type="Proteomes" id="UP000449710">
    <property type="component" value="Unassembled WGS sequence"/>
</dbReference>
<evidence type="ECO:0000256" key="1">
    <source>
        <dbReference type="SAM" id="Coils"/>
    </source>
</evidence>
<keyword evidence="1" id="KW-0175">Coiled coil</keyword>
<dbReference type="Gene3D" id="1.10.1270.10">
    <property type="entry name" value="TrpR-like"/>
    <property type="match status" value="1"/>
</dbReference>
<dbReference type="EMBL" id="SUMG01000002">
    <property type="protein sequence ID" value="NBG87508.1"/>
    <property type="molecule type" value="Genomic_DNA"/>
</dbReference>
<evidence type="ECO:0000313" key="2">
    <source>
        <dbReference type="EMBL" id="NBG87508.1"/>
    </source>
</evidence>
<evidence type="ECO:0008006" key="4">
    <source>
        <dbReference type="Google" id="ProtNLM"/>
    </source>
</evidence>
<proteinExistence type="predicted"/>
<accession>A0AA44BD45</accession>
<dbReference type="SUPFAM" id="SSF48295">
    <property type="entry name" value="TrpR-like"/>
    <property type="match status" value="1"/>
</dbReference>
<reference evidence="2 3" key="1">
    <citation type="submission" date="2019-04" db="EMBL/GenBank/DDBJ databases">
        <title>Isachenkonia alkalipeptolytica gen. nov. sp. nov. a new anaerobic, alkiliphilic organothrophic bacterium capable to reduce synthesized ferrihydrite isolated from a soda lake.</title>
        <authorList>
            <person name="Toshchakov S.V."/>
            <person name="Zavarzina D.G."/>
            <person name="Zhilina T.N."/>
            <person name="Kostrikina N.A."/>
            <person name="Kublanov I.V."/>
        </authorList>
    </citation>
    <scope>NUCLEOTIDE SEQUENCE [LARGE SCALE GENOMIC DNA]</scope>
    <source>
        <strain evidence="2 3">Z-1701</strain>
    </source>
</reference>
<dbReference type="PANTHER" id="PTHR40080:SF1">
    <property type="entry name" value="TRPR-LIKE PROTEIN YERC_YECD"/>
    <property type="match status" value="1"/>
</dbReference>
<dbReference type="InterPro" id="IPR038116">
    <property type="entry name" value="TrpR-like_sf"/>
</dbReference>
<name>A0AA44BD45_9CLOT</name>
<dbReference type="InterPro" id="IPR010921">
    <property type="entry name" value="Trp_repressor/repl_initiator"/>
</dbReference>
<organism evidence="2 3">
    <name type="scientific">Isachenkonia alkalipeptolytica</name>
    <dbReference type="NCBI Taxonomy" id="2565777"/>
    <lineage>
        <taxon>Bacteria</taxon>
        <taxon>Bacillati</taxon>
        <taxon>Bacillota</taxon>
        <taxon>Clostridia</taxon>
        <taxon>Eubacteriales</taxon>
        <taxon>Clostridiaceae</taxon>
        <taxon>Isachenkonia</taxon>
    </lineage>
</organism>
<dbReference type="Pfam" id="PF01371">
    <property type="entry name" value="Trp_repressor"/>
    <property type="match status" value="1"/>
</dbReference>
<dbReference type="InterPro" id="IPR000831">
    <property type="entry name" value="Trp_repress"/>
</dbReference>
<keyword evidence="3" id="KW-1185">Reference proteome</keyword>
<dbReference type="GO" id="GO:0003700">
    <property type="term" value="F:DNA-binding transcription factor activity"/>
    <property type="evidence" value="ECO:0007669"/>
    <property type="project" value="InterPro"/>
</dbReference>
<protein>
    <recommendedName>
        <fullName evidence="4">TrpR-related protein YerC/YecD</fullName>
    </recommendedName>
</protein>
<gene>
    <name evidence="2" type="ORF">ISALK_03255</name>
</gene>
<dbReference type="InterPro" id="IPR013368">
    <property type="entry name" value="YecD_YerC"/>
</dbReference>
<dbReference type="PIRSF" id="PIRSF012508">
    <property type="entry name" value="YerC"/>
    <property type="match status" value="1"/>
</dbReference>
<feature type="coiled-coil region" evidence="1">
    <location>
        <begin position="89"/>
        <end position="116"/>
    </location>
</feature>
<dbReference type="NCBIfam" id="TIGR02531">
    <property type="entry name" value="yecD_yerC"/>
    <property type="match status" value="1"/>
</dbReference>
<dbReference type="AlphaFoldDB" id="A0AA44BD45"/>
<dbReference type="RefSeq" id="WP_160718981.1">
    <property type="nucleotide sequence ID" value="NZ_SUMG01000002.1"/>
</dbReference>
<sequence length="118" mass="13512">MAYDSKIQSEQVDALFKAVLSLKTEEECYRFFEDLCTYKEIQSMAQRLQVAKMLKDEKTYGEIEEKTRASTTTISRINKFLQYGSEGYNLILDRLMEAEEAEAEAAEAEKTATTDAPE</sequence>
<dbReference type="GO" id="GO:0043565">
    <property type="term" value="F:sequence-specific DNA binding"/>
    <property type="evidence" value="ECO:0007669"/>
    <property type="project" value="InterPro"/>
</dbReference>